<proteinExistence type="predicted"/>
<organism evidence="1 2">
    <name type="scientific">Ficus carica</name>
    <name type="common">Common fig</name>
    <dbReference type="NCBI Taxonomy" id="3494"/>
    <lineage>
        <taxon>Eukaryota</taxon>
        <taxon>Viridiplantae</taxon>
        <taxon>Streptophyta</taxon>
        <taxon>Embryophyta</taxon>
        <taxon>Tracheophyta</taxon>
        <taxon>Spermatophyta</taxon>
        <taxon>Magnoliopsida</taxon>
        <taxon>eudicotyledons</taxon>
        <taxon>Gunneridae</taxon>
        <taxon>Pentapetalae</taxon>
        <taxon>rosids</taxon>
        <taxon>fabids</taxon>
        <taxon>Rosales</taxon>
        <taxon>Moraceae</taxon>
        <taxon>Ficeae</taxon>
        <taxon>Ficus</taxon>
    </lineage>
</organism>
<name>A0AA88D028_FICCA</name>
<reference evidence="1" key="1">
    <citation type="submission" date="2023-07" db="EMBL/GenBank/DDBJ databases">
        <title>draft genome sequence of fig (Ficus carica).</title>
        <authorList>
            <person name="Takahashi T."/>
            <person name="Nishimura K."/>
        </authorList>
    </citation>
    <scope>NUCLEOTIDE SEQUENCE</scope>
</reference>
<keyword evidence="2" id="KW-1185">Reference proteome</keyword>
<dbReference type="EMBL" id="BTGU01000006">
    <property type="protein sequence ID" value="GMN36387.1"/>
    <property type="molecule type" value="Genomic_DNA"/>
</dbReference>
<accession>A0AA88D028</accession>
<sequence>MPLLTGRDLNCYFYFHDFPFSSSSSSSSAARAFMVLLHAPRLT</sequence>
<dbReference type="AlphaFoldDB" id="A0AA88D028"/>
<evidence type="ECO:0000313" key="1">
    <source>
        <dbReference type="EMBL" id="GMN36387.1"/>
    </source>
</evidence>
<evidence type="ECO:0000313" key="2">
    <source>
        <dbReference type="Proteomes" id="UP001187192"/>
    </source>
</evidence>
<protein>
    <submittedName>
        <fullName evidence="1">Uncharacterized protein</fullName>
    </submittedName>
</protein>
<gene>
    <name evidence="1" type="ORF">TIFTF001_005984</name>
</gene>
<comment type="caution">
    <text evidence="1">The sequence shown here is derived from an EMBL/GenBank/DDBJ whole genome shotgun (WGS) entry which is preliminary data.</text>
</comment>
<dbReference type="Proteomes" id="UP001187192">
    <property type="component" value="Unassembled WGS sequence"/>
</dbReference>